<evidence type="ECO:0000256" key="1">
    <source>
        <dbReference type="SAM" id="MobiDB-lite"/>
    </source>
</evidence>
<evidence type="ECO:0000313" key="3">
    <source>
        <dbReference type="Proteomes" id="UP001164746"/>
    </source>
</evidence>
<protein>
    <submittedName>
        <fullName evidence="2">Uncharacterized protein</fullName>
    </submittedName>
</protein>
<feature type="compositionally biased region" description="Basic and acidic residues" evidence="1">
    <location>
        <begin position="59"/>
        <end position="69"/>
    </location>
</feature>
<gene>
    <name evidence="2" type="ORF">MAR_006389</name>
</gene>
<proteinExistence type="predicted"/>
<organism evidence="2 3">
    <name type="scientific">Mya arenaria</name>
    <name type="common">Soft-shell clam</name>
    <dbReference type="NCBI Taxonomy" id="6604"/>
    <lineage>
        <taxon>Eukaryota</taxon>
        <taxon>Metazoa</taxon>
        <taxon>Spiralia</taxon>
        <taxon>Lophotrochozoa</taxon>
        <taxon>Mollusca</taxon>
        <taxon>Bivalvia</taxon>
        <taxon>Autobranchia</taxon>
        <taxon>Heteroconchia</taxon>
        <taxon>Euheterodonta</taxon>
        <taxon>Imparidentia</taxon>
        <taxon>Neoheterodontei</taxon>
        <taxon>Myida</taxon>
        <taxon>Myoidea</taxon>
        <taxon>Myidae</taxon>
        <taxon>Mya</taxon>
    </lineage>
</organism>
<evidence type="ECO:0000313" key="2">
    <source>
        <dbReference type="EMBL" id="WAQ93918.1"/>
    </source>
</evidence>
<dbReference type="EMBL" id="CP111012">
    <property type="protein sequence ID" value="WAQ93918.1"/>
    <property type="molecule type" value="Genomic_DNA"/>
</dbReference>
<keyword evidence="3" id="KW-1185">Reference proteome</keyword>
<dbReference type="Proteomes" id="UP001164746">
    <property type="component" value="Chromosome 1"/>
</dbReference>
<sequence length="115" mass="13194">MAAPLKFVANRLISQQNNLTRSTFCRSYAKKTKMPRQKTFLHLGQPIKEDSTYFTGLQKSDREKTHPETPKPGQYEVNPPKGAIFDKKPFPMDLEAGKRYKCQYAMEATNTCSVF</sequence>
<feature type="region of interest" description="Disordered" evidence="1">
    <location>
        <begin position="54"/>
        <end position="88"/>
    </location>
</feature>
<reference evidence="2" key="1">
    <citation type="submission" date="2022-11" db="EMBL/GenBank/DDBJ databases">
        <title>Centuries of genome instability and evolution in soft-shell clam transmissible cancer (bioRxiv).</title>
        <authorList>
            <person name="Hart S.F.M."/>
            <person name="Yonemitsu M.A."/>
            <person name="Giersch R.M."/>
            <person name="Beal B.F."/>
            <person name="Arriagada G."/>
            <person name="Davis B.W."/>
            <person name="Ostrander E.A."/>
            <person name="Goff S.P."/>
            <person name="Metzger M.J."/>
        </authorList>
    </citation>
    <scope>NUCLEOTIDE SEQUENCE</scope>
    <source>
        <strain evidence="2">MELC-2E11</strain>
        <tissue evidence="2">Siphon/mantle</tissue>
    </source>
</reference>
<accession>A0ABY7D9F6</accession>
<name>A0ABY7D9F6_MYAAR</name>